<organism evidence="11 12">
    <name type="scientific">Solimonas marina</name>
    <dbReference type="NCBI Taxonomy" id="2714601"/>
    <lineage>
        <taxon>Bacteria</taxon>
        <taxon>Pseudomonadati</taxon>
        <taxon>Pseudomonadota</taxon>
        <taxon>Gammaproteobacteria</taxon>
        <taxon>Nevskiales</taxon>
        <taxon>Nevskiaceae</taxon>
        <taxon>Solimonas</taxon>
    </lineage>
</organism>
<evidence type="ECO:0000259" key="10">
    <source>
        <dbReference type="Pfam" id="PF00155"/>
    </source>
</evidence>
<evidence type="ECO:0000313" key="12">
    <source>
        <dbReference type="Proteomes" id="UP000653472"/>
    </source>
</evidence>
<evidence type="ECO:0000256" key="1">
    <source>
        <dbReference type="ARBA" id="ARBA00001933"/>
    </source>
</evidence>
<dbReference type="PROSITE" id="PS00105">
    <property type="entry name" value="AA_TRANSFER_CLASS_1"/>
    <property type="match status" value="1"/>
</dbReference>
<dbReference type="InterPro" id="IPR015424">
    <property type="entry name" value="PyrdxlP-dep_Trfase"/>
</dbReference>
<dbReference type="InterPro" id="IPR004838">
    <property type="entry name" value="NHTrfase_class1_PyrdxlP-BS"/>
</dbReference>
<feature type="domain" description="Aminotransferase class I/classII large" evidence="10">
    <location>
        <begin position="48"/>
        <end position="315"/>
    </location>
</feature>
<proteinExistence type="predicted"/>
<dbReference type="InterPro" id="IPR015421">
    <property type="entry name" value="PyrdxlP-dep_Trfase_major"/>
</dbReference>
<dbReference type="Gene3D" id="3.40.640.10">
    <property type="entry name" value="Type I PLP-dependent aspartate aminotransferase-like (Major domain)"/>
    <property type="match status" value="1"/>
</dbReference>
<dbReference type="SUPFAM" id="SSF53383">
    <property type="entry name" value="PLP-dependent transferases"/>
    <property type="match status" value="1"/>
</dbReference>
<evidence type="ECO:0000256" key="9">
    <source>
        <dbReference type="ARBA" id="ARBA00048531"/>
    </source>
</evidence>
<keyword evidence="7 11" id="KW-0456">Lyase</keyword>
<accession>A0A970B395</accession>
<reference evidence="11" key="1">
    <citation type="submission" date="2020-03" db="EMBL/GenBank/DDBJ databases">
        <title>Solimonas marina sp. nov., isolated from deep seawater of the Pacific Ocean.</title>
        <authorList>
            <person name="Liu X."/>
            <person name="Lai Q."/>
            <person name="Sun F."/>
            <person name="Gai Y."/>
            <person name="Li G."/>
            <person name="Shao Z."/>
        </authorList>
    </citation>
    <scope>NUCLEOTIDE SEQUENCE</scope>
    <source>
        <strain evidence="11">C16B3</strain>
    </source>
</reference>
<dbReference type="AlphaFoldDB" id="A0A970B395"/>
<keyword evidence="12" id="KW-1185">Reference proteome</keyword>
<comment type="cofactor">
    <cofactor evidence="1">
        <name>pyridoxal 5'-phosphate</name>
        <dbReference type="ChEBI" id="CHEBI:597326"/>
    </cofactor>
</comment>
<evidence type="ECO:0000256" key="7">
    <source>
        <dbReference type="ARBA" id="ARBA00023239"/>
    </source>
</evidence>
<comment type="pathway">
    <text evidence="3">Cofactor biosynthesis; adenosylcobalamin biosynthesis.</text>
</comment>
<dbReference type="NCBIfam" id="TIGR01140">
    <property type="entry name" value="L_thr_O3P_dcar"/>
    <property type="match status" value="1"/>
</dbReference>
<dbReference type="InterPro" id="IPR005860">
    <property type="entry name" value="CobD"/>
</dbReference>
<evidence type="ECO:0000313" key="11">
    <source>
        <dbReference type="EMBL" id="NKF21007.1"/>
    </source>
</evidence>
<keyword evidence="5" id="KW-0169">Cobalamin biosynthesis</keyword>
<gene>
    <name evidence="11" type="ORF">G7Y82_01680</name>
</gene>
<sequence length="341" mass="36400">MLEHGGRLQAAARHYGRAPAQWLDLSTGLNPAPWPIPPALAAQALQACARLPEDDDDLRAAARAYYGAELLPVAGSQAAIQCLPTLRARSRVAVLTPGYAEPAHCWRRAGHVVEPLAAAALPSANHDVVIVAQPNNPDGRRFERDALLRLHARLHARGGWLIVDEAFIDATPQDSLVDAASTRDGLIVLRSFGKFFGLAGARVGFVAAAPALRAALADALGPWPIAGPSRVIARAALRDRRWQRAARVQLHAQSQGLAARLHAQIGAVTRGCALFQWWTTPQAAALHDALAQHGVLTRLYRGDTAVPMPSLRIGLPPADAWPRFDSALAAATQAVRSERAA</sequence>
<dbReference type="GO" id="GO:0009236">
    <property type="term" value="P:cobalamin biosynthetic process"/>
    <property type="evidence" value="ECO:0007669"/>
    <property type="project" value="UniProtKB-KW"/>
</dbReference>
<evidence type="ECO:0000256" key="6">
    <source>
        <dbReference type="ARBA" id="ARBA00022898"/>
    </source>
</evidence>
<dbReference type="InterPro" id="IPR004839">
    <property type="entry name" value="Aminotransferase_I/II_large"/>
</dbReference>
<evidence type="ECO:0000256" key="4">
    <source>
        <dbReference type="ARBA" id="ARBA00012285"/>
    </source>
</evidence>
<dbReference type="Pfam" id="PF00155">
    <property type="entry name" value="Aminotran_1_2"/>
    <property type="match status" value="1"/>
</dbReference>
<dbReference type="InterPro" id="IPR015422">
    <property type="entry name" value="PyrdxlP-dep_Trfase_small"/>
</dbReference>
<dbReference type="PANTHER" id="PTHR42885:SF1">
    <property type="entry name" value="THREONINE-PHOSPHATE DECARBOXYLASE"/>
    <property type="match status" value="1"/>
</dbReference>
<evidence type="ECO:0000256" key="2">
    <source>
        <dbReference type="ARBA" id="ARBA00003444"/>
    </source>
</evidence>
<evidence type="ECO:0000256" key="3">
    <source>
        <dbReference type="ARBA" id="ARBA00004953"/>
    </source>
</evidence>
<dbReference type="EMBL" id="JAAVXB010000001">
    <property type="protein sequence ID" value="NKF21007.1"/>
    <property type="molecule type" value="Genomic_DNA"/>
</dbReference>
<dbReference type="Gene3D" id="3.90.1150.10">
    <property type="entry name" value="Aspartate Aminotransferase, domain 1"/>
    <property type="match status" value="1"/>
</dbReference>
<evidence type="ECO:0000256" key="8">
    <source>
        <dbReference type="ARBA" id="ARBA00029996"/>
    </source>
</evidence>
<name>A0A970B395_9GAMM</name>
<dbReference type="GO" id="GO:0048472">
    <property type="term" value="F:threonine-phosphate decarboxylase activity"/>
    <property type="evidence" value="ECO:0007669"/>
    <property type="project" value="UniProtKB-EC"/>
</dbReference>
<dbReference type="RefSeq" id="WP_168146253.1">
    <property type="nucleotide sequence ID" value="NZ_JAAVXB010000001.1"/>
</dbReference>
<dbReference type="Proteomes" id="UP000653472">
    <property type="component" value="Unassembled WGS sequence"/>
</dbReference>
<dbReference type="CDD" id="cd00609">
    <property type="entry name" value="AAT_like"/>
    <property type="match status" value="1"/>
</dbReference>
<comment type="catalytic activity">
    <reaction evidence="9">
        <text>O-phospho-L-threonine + H(+) = (R)-1-aminopropan-2-yl phosphate + CO2</text>
        <dbReference type="Rhea" id="RHEA:11492"/>
        <dbReference type="ChEBI" id="CHEBI:15378"/>
        <dbReference type="ChEBI" id="CHEBI:16526"/>
        <dbReference type="ChEBI" id="CHEBI:58563"/>
        <dbReference type="ChEBI" id="CHEBI:58675"/>
        <dbReference type="EC" id="4.1.1.81"/>
    </reaction>
</comment>
<keyword evidence="6" id="KW-0663">Pyridoxal phosphate</keyword>
<comment type="caution">
    <text evidence="11">The sequence shown here is derived from an EMBL/GenBank/DDBJ whole genome shotgun (WGS) entry which is preliminary data.</text>
</comment>
<dbReference type="PANTHER" id="PTHR42885">
    <property type="entry name" value="HISTIDINOL-PHOSPHATE AMINOTRANSFERASE-RELATED"/>
    <property type="match status" value="1"/>
</dbReference>
<dbReference type="EC" id="4.1.1.81" evidence="4"/>
<protein>
    <recommendedName>
        <fullName evidence="4">threonine-phosphate decarboxylase</fullName>
        <ecNumber evidence="4">4.1.1.81</ecNumber>
    </recommendedName>
    <alternativeName>
        <fullName evidence="8">L-threonine-O-3-phosphate decarboxylase</fullName>
    </alternativeName>
</protein>
<dbReference type="GO" id="GO:0030170">
    <property type="term" value="F:pyridoxal phosphate binding"/>
    <property type="evidence" value="ECO:0007669"/>
    <property type="project" value="InterPro"/>
</dbReference>
<evidence type="ECO:0000256" key="5">
    <source>
        <dbReference type="ARBA" id="ARBA00022573"/>
    </source>
</evidence>
<comment type="function">
    <text evidence="2">Decarboxylates L-threonine-O-3-phosphate to yield (R)-1-amino-2-propanol O-2-phosphate, the precursor for the linkage between the nucleotide loop and the corrin ring in cobalamin.</text>
</comment>